<name>A0A4V6AMP9_COLLU</name>
<dbReference type="Proteomes" id="UP000298787">
    <property type="component" value="Unassembled WGS sequence"/>
</dbReference>
<evidence type="ECO:0000313" key="4">
    <source>
        <dbReference type="EMBL" id="TKS65822.1"/>
    </source>
</evidence>
<evidence type="ECO:0000256" key="1">
    <source>
        <dbReference type="SAM" id="Coils"/>
    </source>
</evidence>
<protein>
    <submittedName>
        <fullName evidence="4">Disabled-like protein 2-interacting protein</fullName>
    </submittedName>
</protein>
<dbReference type="EMBL" id="ML241113">
    <property type="protein sequence ID" value="TKS65822.1"/>
    <property type="molecule type" value="Genomic_DNA"/>
</dbReference>
<feature type="compositionally biased region" description="Polar residues" evidence="2">
    <location>
        <begin position="34"/>
        <end position="43"/>
    </location>
</feature>
<feature type="coiled-coil region" evidence="1">
    <location>
        <begin position="90"/>
        <end position="156"/>
    </location>
</feature>
<sequence length="244" mass="27229">MLSGGGGPAYPPRPASGSMMSSSPDWPSSGQSRLRQTSSSSKGDSPEKQRPAAKAPSPCALDRTAAWLLNMNSASSYGETEDDRHDDALIEKYQQEIALLQEKLRVAALRQDECEARLLIQDQQNQRMLQEYQVRLEDTESRLRRLQDDKDLQMNSIISRLMAVEEELKKDHSDMQAVIDSKQKIIEAQEKRISSLDAANSRLMAALTQLKERYAVTSQRNGLSPSNTSSLQITENGEFRNSGN</sequence>
<keyword evidence="1" id="KW-0175">Coiled coil</keyword>
<dbReference type="PANTHER" id="PTHR10194">
    <property type="entry name" value="RAS GTPASE-ACTIVATING PROTEINS"/>
    <property type="match status" value="1"/>
</dbReference>
<feature type="domain" description="Disabled homolog 2-interacting protein C-terminal" evidence="3">
    <location>
        <begin position="12"/>
        <end position="214"/>
    </location>
</feature>
<feature type="region of interest" description="Disordered" evidence="2">
    <location>
        <begin position="1"/>
        <end position="59"/>
    </location>
</feature>
<dbReference type="STRING" id="240159.A0A4V6AMP9"/>
<evidence type="ECO:0000313" key="5">
    <source>
        <dbReference type="Proteomes" id="UP000298787"/>
    </source>
</evidence>
<dbReference type="AlphaFoldDB" id="A0A4V6AMP9"/>
<dbReference type="InterPro" id="IPR021887">
    <property type="entry name" value="DAB2P_C"/>
</dbReference>
<organism evidence="4 5">
    <name type="scientific">Collichthys lucidus</name>
    <name type="common">Big head croaker</name>
    <name type="synonym">Sciaena lucida</name>
    <dbReference type="NCBI Taxonomy" id="240159"/>
    <lineage>
        <taxon>Eukaryota</taxon>
        <taxon>Metazoa</taxon>
        <taxon>Chordata</taxon>
        <taxon>Craniata</taxon>
        <taxon>Vertebrata</taxon>
        <taxon>Euteleostomi</taxon>
        <taxon>Actinopterygii</taxon>
        <taxon>Neopterygii</taxon>
        <taxon>Teleostei</taxon>
        <taxon>Neoteleostei</taxon>
        <taxon>Acanthomorphata</taxon>
        <taxon>Eupercaria</taxon>
        <taxon>Sciaenidae</taxon>
        <taxon>Collichthys</taxon>
    </lineage>
</organism>
<proteinExistence type="predicted"/>
<dbReference type="PANTHER" id="PTHR10194:SF26">
    <property type="entry name" value="DISABLED HOMOLOG 2-INTERACTING PROTEIN"/>
    <property type="match status" value="1"/>
</dbReference>
<keyword evidence="5" id="KW-1185">Reference proteome</keyword>
<evidence type="ECO:0000256" key="2">
    <source>
        <dbReference type="SAM" id="MobiDB-lite"/>
    </source>
</evidence>
<feature type="compositionally biased region" description="Low complexity" evidence="2">
    <location>
        <begin position="15"/>
        <end position="33"/>
    </location>
</feature>
<gene>
    <name evidence="4" type="ORF">D9C73_028240</name>
</gene>
<reference evidence="4 5" key="1">
    <citation type="submission" date="2019-01" db="EMBL/GenBank/DDBJ databases">
        <title>Genome Assembly of Collichthys lucidus.</title>
        <authorList>
            <person name="Cai M."/>
            <person name="Xiao S."/>
        </authorList>
    </citation>
    <scope>NUCLEOTIDE SEQUENCE [LARGE SCALE GENOMIC DNA]</scope>
    <source>
        <strain evidence="4">JT15FE1705JMU</strain>
        <tissue evidence="4">Muscle</tissue>
    </source>
</reference>
<evidence type="ECO:0000259" key="3">
    <source>
        <dbReference type="Pfam" id="PF12004"/>
    </source>
</evidence>
<accession>A0A4V6AMP9</accession>
<feature type="region of interest" description="Disordered" evidence="2">
    <location>
        <begin position="218"/>
        <end position="244"/>
    </location>
</feature>
<dbReference type="Pfam" id="PF12004">
    <property type="entry name" value="DAB2P_C"/>
    <property type="match status" value="1"/>
</dbReference>
<dbReference type="InterPro" id="IPR039360">
    <property type="entry name" value="Ras_GTPase"/>
</dbReference>